<reference evidence="4" key="1">
    <citation type="submission" date="2021-10" db="EMBL/GenBank/DDBJ databases">
        <authorList>
            <person name="Piombo E."/>
        </authorList>
    </citation>
    <scope>NUCLEOTIDE SEQUENCE</scope>
</reference>
<keyword evidence="5" id="KW-1185">Reference proteome</keyword>
<dbReference type="FunFam" id="2.60.120.330:FF:000040">
    <property type="entry name" value="Chromosome 21, whole genome shotgun sequence"/>
    <property type="match status" value="1"/>
</dbReference>
<dbReference type="PANTHER" id="PTHR47990">
    <property type="entry name" value="2-OXOGLUTARATE (2OG) AND FE(II)-DEPENDENT OXYGENASE SUPERFAMILY PROTEIN-RELATED"/>
    <property type="match status" value="1"/>
</dbReference>
<dbReference type="AlphaFoldDB" id="A0A9N9VUV3"/>
<dbReference type="OrthoDB" id="406156at2759"/>
<protein>
    <submittedName>
        <fullName evidence="4">Uncharacterized protein</fullName>
    </submittedName>
</protein>
<dbReference type="Gene3D" id="2.60.120.330">
    <property type="entry name" value="B-lactam Antibiotic, Isopenicillin N Synthase, Chain"/>
    <property type="match status" value="1"/>
</dbReference>
<organism evidence="4 5">
    <name type="scientific">Clonostachys rhizophaga</name>
    <dbReference type="NCBI Taxonomy" id="160324"/>
    <lineage>
        <taxon>Eukaryota</taxon>
        <taxon>Fungi</taxon>
        <taxon>Dikarya</taxon>
        <taxon>Ascomycota</taxon>
        <taxon>Pezizomycotina</taxon>
        <taxon>Sordariomycetes</taxon>
        <taxon>Hypocreomycetidae</taxon>
        <taxon>Hypocreales</taxon>
        <taxon>Bionectriaceae</taxon>
        <taxon>Clonostachys</taxon>
    </lineage>
</organism>
<dbReference type="InterPro" id="IPR044861">
    <property type="entry name" value="IPNS-like_FE2OG_OXY"/>
</dbReference>
<feature type="domain" description="Non-haem dioxygenase N-terminal" evidence="3">
    <location>
        <begin position="39"/>
        <end position="138"/>
    </location>
</feature>
<evidence type="ECO:0000313" key="4">
    <source>
        <dbReference type="EMBL" id="CAH0028785.1"/>
    </source>
</evidence>
<feature type="domain" description="Isopenicillin N synthase-like Fe(2+) 2OG dioxygenase" evidence="2">
    <location>
        <begin position="213"/>
        <end position="310"/>
    </location>
</feature>
<dbReference type="Proteomes" id="UP000696573">
    <property type="component" value="Unassembled WGS sequence"/>
</dbReference>
<proteinExistence type="inferred from homology"/>
<evidence type="ECO:0000256" key="1">
    <source>
        <dbReference type="ARBA" id="ARBA00008056"/>
    </source>
</evidence>
<sequence>MAPIALDSVEAQDQVNEKVLIKTWKRPEVTKENLDWAELPKIDLSKFDTPGGKQELAKSLYRAVTEVGFWSVVNTGIDDESVLRQFSIGNTFFQESLEEKRTHPCNFAEGEYFGYRENSRWIGDTGVKENIEMLNIPKPIKLFENVGRHRVVKENWSDIAKFHRELWDKVLRKLFVLISIILELPEDYLADAHEYEDESDDHLRYMIYNVRSQEDWDKAQAYSKGGHTDFGSLTLLFSQHVAGLQIRTPEGDWKYVKPVEGGITCNAADTLSFLTNGIFFSAYLLKPAQASNPVSLGFIKSTVHRVVTPPKDQIDIPRLGLLYFSRPGASTPMRTVPSPLLDRLGLIPEEHKDLSRPVPNGTEYVRARVKDVHHKTVLDKREGTSFEFRGLKVQNHYA</sequence>
<dbReference type="SUPFAM" id="SSF51197">
    <property type="entry name" value="Clavaminate synthase-like"/>
    <property type="match status" value="1"/>
</dbReference>
<comment type="caution">
    <text evidence="4">The sequence shown here is derived from an EMBL/GenBank/DDBJ whole genome shotgun (WGS) entry which is preliminary data.</text>
</comment>
<dbReference type="InterPro" id="IPR026992">
    <property type="entry name" value="DIOX_N"/>
</dbReference>
<dbReference type="InterPro" id="IPR027443">
    <property type="entry name" value="IPNS-like_sf"/>
</dbReference>
<comment type="similarity">
    <text evidence="1">Belongs to the iron/ascorbate-dependent oxidoreductase family.</text>
</comment>
<dbReference type="Pfam" id="PF14226">
    <property type="entry name" value="DIOX_N"/>
    <property type="match status" value="1"/>
</dbReference>
<dbReference type="InterPro" id="IPR050231">
    <property type="entry name" value="Iron_ascorbate_oxido_reductase"/>
</dbReference>
<evidence type="ECO:0000259" key="2">
    <source>
        <dbReference type="Pfam" id="PF03171"/>
    </source>
</evidence>
<dbReference type="Pfam" id="PF03171">
    <property type="entry name" value="2OG-FeII_Oxy"/>
    <property type="match status" value="1"/>
</dbReference>
<accession>A0A9N9VUV3</accession>
<gene>
    <name evidence="4" type="ORF">CRHIZ90672A_00014341</name>
</gene>
<name>A0A9N9VUV3_9HYPO</name>
<evidence type="ECO:0000313" key="5">
    <source>
        <dbReference type="Proteomes" id="UP000696573"/>
    </source>
</evidence>
<evidence type="ECO:0000259" key="3">
    <source>
        <dbReference type="Pfam" id="PF14226"/>
    </source>
</evidence>
<dbReference type="EMBL" id="CABFNQ020000736">
    <property type="protein sequence ID" value="CAH0028785.1"/>
    <property type="molecule type" value="Genomic_DNA"/>
</dbReference>